<keyword evidence="2" id="KW-1185">Reference proteome</keyword>
<dbReference type="EMBL" id="AJWJ01000311">
    <property type="protein sequence ID" value="KAF2072094.1"/>
    <property type="molecule type" value="Genomic_DNA"/>
</dbReference>
<comment type="caution">
    <text evidence="1">The sequence shown here is derived from an EMBL/GenBank/DDBJ whole genome shotgun (WGS) entry which is preliminary data.</text>
</comment>
<organism evidence="1 2">
    <name type="scientific">Polysphondylium violaceum</name>
    <dbReference type="NCBI Taxonomy" id="133409"/>
    <lineage>
        <taxon>Eukaryota</taxon>
        <taxon>Amoebozoa</taxon>
        <taxon>Evosea</taxon>
        <taxon>Eumycetozoa</taxon>
        <taxon>Dictyostelia</taxon>
        <taxon>Dictyosteliales</taxon>
        <taxon>Dictyosteliaceae</taxon>
        <taxon>Polysphondylium</taxon>
    </lineage>
</organism>
<dbReference type="AlphaFoldDB" id="A0A8J4PT78"/>
<name>A0A8J4PT78_9MYCE</name>
<evidence type="ECO:0000313" key="1">
    <source>
        <dbReference type="EMBL" id="KAF2072094.1"/>
    </source>
</evidence>
<dbReference type="Proteomes" id="UP000695562">
    <property type="component" value="Unassembled WGS sequence"/>
</dbReference>
<protein>
    <submittedName>
        <fullName evidence="1">Uncharacterized protein</fullName>
    </submittedName>
</protein>
<proteinExistence type="predicted"/>
<sequence length="124" mass="13934">MQNMTISSPNPAYFTCNLCDENFKAELLYFHIPKCYFEQAQKNGLDTFCTCPEHKGSRFHSCHDMACSSKNNNNNNNNSNNINSNNNIHTSSGIQNSNSNCSSNVNSKNPMIDPNGINYLAYNH</sequence>
<accession>A0A8J4PT78</accession>
<gene>
    <name evidence="1" type="ORF">CYY_006593</name>
</gene>
<reference evidence="1" key="1">
    <citation type="submission" date="2020-01" db="EMBL/GenBank/DDBJ databases">
        <title>Development of genomics and gene disruption for Polysphondylium violaceum indicates a role for the polyketide synthase stlB in stalk morphogenesis.</title>
        <authorList>
            <person name="Narita B."/>
            <person name="Kawabe Y."/>
            <person name="Kin K."/>
            <person name="Saito T."/>
            <person name="Gibbs R."/>
            <person name="Kuspa A."/>
            <person name="Muzny D."/>
            <person name="Queller D."/>
            <person name="Richards S."/>
            <person name="Strassman J."/>
            <person name="Sucgang R."/>
            <person name="Worley K."/>
            <person name="Schaap P."/>
        </authorList>
    </citation>
    <scope>NUCLEOTIDE SEQUENCE</scope>
    <source>
        <strain evidence="1">QSvi11</strain>
    </source>
</reference>
<evidence type="ECO:0000313" key="2">
    <source>
        <dbReference type="Proteomes" id="UP000695562"/>
    </source>
</evidence>